<dbReference type="EMBL" id="FQZM01000023">
    <property type="protein sequence ID" value="SHJ21821.1"/>
    <property type="molecule type" value="Genomic_DNA"/>
</dbReference>
<keyword evidence="1" id="KW-0812">Transmembrane</keyword>
<dbReference type="Pfam" id="PF21835">
    <property type="entry name" value="YIEGIA_cap"/>
    <property type="match status" value="1"/>
</dbReference>
<keyword evidence="3" id="KW-1185">Reference proteome</keyword>
<dbReference type="Proteomes" id="UP000184529">
    <property type="component" value="Unassembled WGS sequence"/>
</dbReference>
<dbReference type="OrthoDB" id="1955035at2"/>
<dbReference type="STRING" id="1121432.SAMN02745219_02025"/>
<reference evidence="3" key="1">
    <citation type="submission" date="2016-11" db="EMBL/GenBank/DDBJ databases">
        <authorList>
            <person name="Varghese N."/>
            <person name="Submissions S."/>
        </authorList>
    </citation>
    <scope>NUCLEOTIDE SEQUENCE [LARGE SCALE GENOMIC DNA]</scope>
    <source>
        <strain evidence="3">DSM 16057</strain>
    </source>
</reference>
<keyword evidence="1" id="KW-1133">Transmembrane helix</keyword>
<accession>A0A1M6HI10</accession>
<gene>
    <name evidence="2" type="ORF">SAMN02745219_02025</name>
</gene>
<name>A0A1M6HI10_9FIRM</name>
<dbReference type="AlphaFoldDB" id="A0A1M6HI10"/>
<feature type="transmembrane region" description="Helical" evidence="1">
    <location>
        <begin position="6"/>
        <end position="25"/>
    </location>
</feature>
<dbReference type="InterPro" id="IPR054055">
    <property type="entry name" value="YpzH"/>
</dbReference>
<proteinExistence type="predicted"/>
<evidence type="ECO:0000256" key="1">
    <source>
        <dbReference type="SAM" id="Phobius"/>
    </source>
</evidence>
<sequence>MTDRILAVVTLNMDIVAGGAPIFFARNQEEQVKMARYLARTLDAMVHDLENGVYIIVKH</sequence>
<evidence type="ECO:0000313" key="2">
    <source>
        <dbReference type="EMBL" id="SHJ21821.1"/>
    </source>
</evidence>
<keyword evidence="1" id="KW-0472">Membrane</keyword>
<organism evidence="2 3">
    <name type="scientific">Desulfofundulus thermosubterraneus DSM 16057</name>
    <dbReference type="NCBI Taxonomy" id="1121432"/>
    <lineage>
        <taxon>Bacteria</taxon>
        <taxon>Bacillati</taxon>
        <taxon>Bacillota</taxon>
        <taxon>Clostridia</taxon>
        <taxon>Eubacteriales</taxon>
        <taxon>Peptococcaceae</taxon>
        <taxon>Desulfofundulus</taxon>
    </lineage>
</organism>
<evidence type="ECO:0000313" key="3">
    <source>
        <dbReference type="Proteomes" id="UP000184529"/>
    </source>
</evidence>
<protein>
    <submittedName>
        <fullName evidence="2">Uncharacterized protein</fullName>
    </submittedName>
</protein>
<dbReference type="RefSeq" id="WP_072869343.1">
    <property type="nucleotide sequence ID" value="NZ_FQZM01000023.1"/>
</dbReference>